<dbReference type="SUPFAM" id="SSF51905">
    <property type="entry name" value="FAD/NAD(P)-binding domain"/>
    <property type="match status" value="1"/>
</dbReference>
<dbReference type="Gene3D" id="3.30.560.10">
    <property type="entry name" value="Glucose Oxidase, domain 3"/>
    <property type="match status" value="1"/>
</dbReference>
<dbReference type="PANTHER" id="PTHR11552">
    <property type="entry name" value="GLUCOSE-METHANOL-CHOLINE GMC OXIDOREDUCTASE"/>
    <property type="match status" value="1"/>
</dbReference>
<dbReference type="EMBL" id="JASJQH010000387">
    <property type="protein sequence ID" value="KAK9764662.1"/>
    <property type="molecule type" value="Genomic_DNA"/>
</dbReference>
<dbReference type="PANTHER" id="PTHR11552:SF100">
    <property type="entry name" value="DEHYDROGENASE, PUTATIVE (AFU_ORTHOLOGUE AFUA_5G00630)-RELATED"/>
    <property type="match status" value="1"/>
</dbReference>
<dbReference type="InterPro" id="IPR000172">
    <property type="entry name" value="GMC_OxRdtase_N"/>
</dbReference>
<evidence type="ECO:0000313" key="4">
    <source>
        <dbReference type="EMBL" id="KAK9764662.1"/>
    </source>
</evidence>
<organism evidence="4 5">
    <name type="scientific">Basidiobolus ranarum</name>
    <dbReference type="NCBI Taxonomy" id="34480"/>
    <lineage>
        <taxon>Eukaryota</taxon>
        <taxon>Fungi</taxon>
        <taxon>Fungi incertae sedis</taxon>
        <taxon>Zoopagomycota</taxon>
        <taxon>Entomophthoromycotina</taxon>
        <taxon>Basidiobolomycetes</taxon>
        <taxon>Basidiobolales</taxon>
        <taxon>Basidiobolaceae</taxon>
        <taxon>Basidiobolus</taxon>
    </lineage>
</organism>
<comment type="similarity">
    <text evidence="1">Belongs to the GMC oxidoreductase family.</text>
</comment>
<accession>A0ABR2WT30</accession>
<evidence type="ECO:0000256" key="1">
    <source>
        <dbReference type="ARBA" id="ARBA00010790"/>
    </source>
</evidence>
<dbReference type="SUPFAM" id="SSF54373">
    <property type="entry name" value="FAD-linked reductases, C-terminal domain"/>
    <property type="match status" value="1"/>
</dbReference>
<dbReference type="PROSITE" id="PS00624">
    <property type="entry name" value="GMC_OXRED_2"/>
    <property type="match status" value="1"/>
</dbReference>
<evidence type="ECO:0000259" key="3">
    <source>
        <dbReference type="PROSITE" id="PS00624"/>
    </source>
</evidence>
<evidence type="ECO:0000256" key="2">
    <source>
        <dbReference type="SAM" id="SignalP"/>
    </source>
</evidence>
<dbReference type="Pfam" id="PF05199">
    <property type="entry name" value="GMC_oxred_C"/>
    <property type="match status" value="1"/>
</dbReference>
<dbReference type="InterPro" id="IPR007867">
    <property type="entry name" value="GMC_OxRtase_C"/>
</dbReference>
<sequence length="611" mass="68104">MLTTEKRRLAVTLSLVASIFTQVHGQSRCQAEYDYIVVGSGAGGGPLAGRLALAGYKTLLIEAGPDYNSANVSTPAFYTQASEDANISWDFFTKQFPESTGKRQNVWYPRVGGLGGCTIHNAMIGMYPHVSDFNGIAKELGDDSWSNQNMRKYYNRLKKNHREQSDENVGWASFSYLDILLAIKYPDLQLMTLFKNAITSMLPTPGGDVNRGAAHESFYPNKQPGWHLPPQNIDQENGYVRTSTRDFIKSVARQVPQFLTIWTETLATKVLFDNNNDAIGVEYMKGAYLYKASPRHKENSRKSVQTVYSKREVILAGGAFNTPQLLMLSGIGDPEELKKWHIPIRSALPGVGKNLQDHMEISLNLQMNSPHQLLKGCKFVADPLVDPCYATYINERSGPYTSTGVIFGLNTKTSSTLEEPDVYIFGAVGMFHGYYQGYSVEATNTTDKVSIIMLKAHTNNNNGYVRLRNSDPTDVPDINFLYWSDGNKDIDANAKQLKWMRRQFNGGLINRLFVNQELLPGVEADVEEYVRYNSWGHHACCTAKIGAKNDPSAVLDSELKVYGVNRLRVVDASIFPKIPGFFVTIPIEMVSEKSADMVIAQAKKEVNICAS</sequence>
<name>A0ABR2WT30_9FUNG</name>
<dbReference type="Proteomes" id="UP001479436">
    <property type="component" value="Unassembled WGS sequence"/>
</dbReference>
<proteinExistence type="inferred from homology"/>
<keyword evidence="5" id="KW-1185">Reference proteome</keyword>
<dbReference type="Gene3D" id="3.50.50.60">
    <property type="entry name" value="FAD/NAD(P)-binding domain"/>
    <property type="match status" value="1"/>
</dbReference>
<reference evidence="4 5" key="1">
    <citation type="submission" date="2023-04" db="EMBL/GenBank/DDBJ databases">
        <title>Genome of Basidiobolus ranarum AG-B5.</title>
        <authorList>
            <person name="Stajich J.E."/>
            <person name="Carter-House D."/>
            <person name="Gryganskyi A."/>
        </authorList>
    </citation>
    <scope>NUCLEOTIDE SEQUENCE [LARGE SCALE GENOMIC DNA]</scope>
    <source>
        <strain evidence="4 5">AG-B5</strain>
    </source>
</reference>
<protein>
    <recommendedName>
        <fullName evidence="3">Glucose-methanol-choline oxidoreductase N-terminal domain-containing protein</fullName>
    </recommendedName>
</protein>
<gene>
    <name evidence="4" type="ORF">K7432_007648</name>
</gene>
<dbReference type="Pfam" id="PF00732">
    <property type="entry name" value="GMC_oxred_N"/>
    <property type="match status" value="1"/>
</dbReference>
<feature type="chain" id="PRO_5047049294" description="Glucose-methanol-choline oxidoreductase N-terminal domain-containing protein" evidence="2">
    <location>
        <begin position="26"/>
        <end position="611"/>
    </location>
</feature>
<feature type="domain" description="Glucose-methanol-choline oxidoreductase N-terminal" evidence="3">
    <location>
        <begin position="318"/>
        <end position="332"/>
    </location>
</feature>
<dbReference type="PIRSF" id="PIRSF000137">
    <property type="entry name" value="Alcohol_oxidase"/>
    <property type="match status" value="1"/>
</dbReference>
<feature type="signal peptide" evidence="2">
    <location>
        <begin position="1"/>
        <end position="25"/>
    </location>
</feature>
<keyword evidence="2" id="KW-0732">Signal</keyword>
<dbReference type="InterPro" id="IPR036188">
    <property type="entry name" value="FAD/NAD-bd_sf"/>
</dbReference>
<evidence type="ECO:0000313" key="5">
    <source>
        <dbReference type="Proteomes" id="UP001479436"/>
    </source>
</evidence>
<dbReference type="InterPro" id="IPR012132">
    <property type="entry name" value="GMC_OxRdtase"/>
</dbReference>
<comment type="caution">
    <text evidence="4">The sequence shown here is derived from an EMBL/GenBank/DDBJ whole genome shotgun (WGS) entry which is preliminary data.</text>
</comment>